<keyword evidence="9" id="KW-0492">Microsome</keyword>
<evidence type="ECO:0000256" key="15">
    <source>
        <dbReference type="PIRSR" id="PIRSR602402-1"/>
    </source>
</evidence>
<evidence type="ECO:0000256" key="16">
    <source>
        <dbReference type="RuleBase" id="RU000461"/>
    </source>
</evidence>
<dbReference type="InterPro" id="IPR036396">
    <property type="entry name" value="Cyt_P450_sf"/>
</dbReference>
<evidence type="ECO:0000256" key="8">
    <source>
        <dbReference type="ARBA" id="ARBA00022824"/>
    </source>
</evidence>
<dbReference type="InterPro" id="IPR050476">
    <property type="entry name" value="Insect_CytP450_Detox"/>
</dbReference>
<keyword evidence="13" id="KW-0472">Membrane</keyword>
<evidence type="ECO:0000256" key="5">
    <source>
        <dbReference type="ARBA" id="ARBA00012109"/>
    </source>
</evidence>
<dbReference type="PANTHER" id="PTHR24292">
    <property type="entry name" value="CYTOCHROME P450"/>
    <property type="match status" value="1"/>
</dbReference>
<dbReference type="InterPro" id="IPR001128">
    <property type="entry name" value="Cyt_P450"/>
</dbReference>
<keyword evidence="12 16" id="KW-0503">Monooxygenase</keyword>
<dbReference type="GO" id="GO:0005506">
    <property type="term" value="F:iron ion binding"/>
    <property type="evidence" value="ECO:0007669"/>
    <property type="project" value="InterPro"/>
</dbReference>
<feature type="binding site" description="axial binding residue" evidence="15">
    <location>
        <position position="320"/>
    </location>
    <ligand>
        <name>heme</name>
        <dbReference type="ChEBI" id="CHEBI:30413"/>
    </ligand>
    <ligandPart>
        <name>Fe</name>
        <dbReference type="ChEBI" id="CHEBI:18248"/>
    </ligandPart>
</feature>
<dbReference type="Proteomes" id="UP000494256">
    <property type="component" value="Unassembled WGS sequence"/>
</dbReference>
<evidence type="ECO:0000256" key="12">
    <source>
        <dbReference type="ARBA" id="ARBA00023033"/>
    </source>
</evidence>
<comment type="cofactor">
    <cofactor evidence="1 15">
        <name>heme</name>
        <dbReference type="ChEBI" id="CHEBI:30413"/>
    </cofactor>
</comment>
<reference evidence="17 18" key="1">
    <citation type="submission" date="2020-04" db="EMBL/GenBank/DDBJ databases">
        <authorList>
            <person name="Wallbank WR R."/>
            <person name="Pardo Diaz C."/>
            <person name="Kozak K."/>
            <person name="Martin S."/>
            <person name="Jiggins C."/>
            <person name="Moest M."/>
            <person name="Warren A I."/>
            <person name="Byers J.R.P. K."/>
            <person name="Montejo-Kovacevich G."/>
            <person name="Yen C E."/>
        </authorList>
    </citation>
    <scope>NUCLEOTIDE SEQUENCE [LARGE SCALE GENOMIC DNA]</scope>
</reference>
<comment type="similarity">
    <text evidence="4 16">Belongs to the cytochrome P450 family.</text>
</comment>
<dbReference type="EC" id="1.14.14.1" evidence="5"/>
<dbReference type="Gene3D" id="1.10.630.10">
    <property type="entry name" value="Cytochrome P450"/>
    <property type="match status" value="2"/>
</dbReference>
<keyword evidence="8" id="KW-0256">Endoplasmic reticulum</keyword>
<evidence type="ECO:0000313" key="18">
    <source>
        <dbReference type="Proteomes" id="UP000494256"/>
    </source>
</evidence>
<dbReference type="PANTHER" id="PTHR24292:SF54">
    <property type="entry name" value="CYP9F3-RELATED"/>
    <property type="match status" value="1"/>
</dbReference>
<dbReference type="GO" id="GO:0016712">
    <property type="term" value="F:oxidoreductase activity, acting on paired donors, with incorporation or reduction of molecular oxygen, reduced flavin or flavoprotein as one donor, and incorporation of one atom of oxygen"/>
    <property type="evidence" value="ECO:0007669"/>
    <property type="project" value="UniProtKB-EC"/>
</dbReference>
<dbReference type="Pfam" id="PF00067">
    <property type="entry name" value="p450"/>
    <property type="match status" value="2"/>
</dbReference>
<dbReference type="GO" id="GO:0005789">
    <property type="term" value="C:endoplasmic reticulum membrane"/>
    <property type="evidence" value="ECO:0007669"/>
    <property type="project" value="UniProtKB-SubCell"/>
</dbReference>
<evidence type="ECO:0000256" key="1">
    <source>
        <dbReference type="ARBA" id="ARBA00001971"/>
    </source>
</evidence>
<evidence type="ECO:0000256" key="6">
    <source>
        <dbReference type="ARBA" id="ARBA00022617"/>
    </source>
</evidence>
<evidence type="ECO:0000313" key="17">
    <source>
        <dbReference type="EMBL" id="CAB3254041.1"/>
    </source>
</evidence>
<evidence type="ECO:0000256" key="4">
    <source>
        <dbReference type="ARBA" id="ARBA00010617"/>
    </source>
</evidence>
<evidence type="ECO:0000256" key="2">
    <source>
        <dbReference type="ARBA" id="ARBA00004174"/>
    </source>
</evidence>
<keyword evidence="10 16" id="KW-0560">Oxidoreductase</keyword>
<dbReference type="PRINTS" id="PR00464">
    <property type="entry name" value="EP450II"/>
</dbReference>
<comment type="caution">
    <text evidence="17">The sequence shown here is derived from an EMBL/GenBank/DDBJ whole genome shotgun (WGS) entry which is preliminary data.</text>
</comment>
<dbReference type="EMBL" id="CADEBD010000393">
    <property type="protein sequence ID" value="CAB3254041.1"/>
    <property type="molecule type" value="Genomic_DNA"/>
</dbReference>
<dbReference type="GO" id="GO:0020037">
    <property type="term" value="F:heme binding"/>
    <property type="evidence" value="ECO:0007669"/>
    <property type="project" value="InterPro"/>
</dbReference>
<sequence>MLLYLIIVTLILLYYISTRKYNYFKNKKVPHLKPTFLLGNYGDVILQKKSLAEVVQDICKQFPDEPFIGAYYGTEPILIPIDPEIIKLIMTKDFHYFHGRELSEHNHKEPASLNLFATYGDSWKVLRQNMTPLFSSAKMKNMFHLIQSCSYTYESMLDKEIAISKELEVRTLTAKYTIECIAACAFGIDANTMTDDPEINAFAKLASSFTKSPKILFYVRLLRTLWPSIYYALGLRILSKQINFFQNLITSVMERRDYKSSGRNDFVDLVLSWKLNNQIVGDSIKSIKTEEFRPERFLGEAKKTINPYVYMPFGEGPRACIGMRFAKMQMMAGLITMLKKYRFELADGTPSKLQFKPESFITHPVGGIKLKFIERDGWEKRVFVQ</sequence>
<evidence type="ECO:0000256" key="11">
    <source>
        <dbReference type="ARBA" id="ARBA00023004"/>
    </source>
</evidence>
<keyword evidence="6 15" id="KW-0349">Heme</keyword>
<dbReference type="SUPFAM" id="SSF48264">
    <property type="entry name" value="Cytochrome P450"/>
    <property type="match status" value="1"/>
</dbReference>
<evidence type="ECO:0000256" key="10">
    <source>
        <dbReference type="ARBA" id="ARBA00023002"/>
    </source>
</evidence>
<dbReference type="InterPro" id="IPR002402">
    <property type="entry name" value="Cyt_P450_E_grp-II"/>
</dbReference>
<protein>
    <recommendedName>
        <fullName evidence="5">unspecific monooxygenase</fullName>
        <ecNumber evidence="5">1.14.14.1</ecNumber>
    </recommendedName>
</protein>
<dbReference type="InterPro" id="IPR017972">
    <property type="entry name" value="Cyt_P450_CS"/>
</dbReference>
<evidence type="ECO:0000256" key="3">
    <source>
        <dbReference type="ARBA" id="ARBA00004406"/>
    </source>
</evidence>
<organism evidence="17 18">
    <name type="scientific">Arctia plantaginis</name>
    <name type="common">Wood tiger moth</name>
    <name type="synonym">Phalaena plantaginis</name>
    <dbReference type="NCBI Taxonomy" id="874455"/>
    <lineage>
        <taxon>Eukaryota</taxon>
        <taxon>Metazoa</taxon>
        <taxon>Ecdysozoa</taxon>
        <taxon>Arthropoda</taxon>
        <taxon>Hexapoda</taxon>
        <taxon>Insecta</taxon>
        <taxon>Pterygota</taxon>
        <taxon>Neoptera</taxon>
        <taxon>Endopterygota</taxon>
        <taxon>Lepidoptera</taxon>
        <taxon>Glossata</taxon>
        <taxon>Ditrysia</taxon>
        <taxon>Noctuoidea</taxon>
        <taxon>Erebidae</taxon>
        <taxon>Arctiinae</taxon>
        <taxon>Arctia</taxon>
    </lineage>
</organism>
<dbReference type="PROSITE" id="PS00086">
    <property type="entry name" value="CYTOCHROME_P450"/>
    <property type="match status" value="1"/>
</dbReference>
<accession>A0A8S1B6E0</accession>
<comment type="catalytic activity">
    <reaction evidence="14">
        <text>an organic molecule + reduced [NADPH--hemoprotein reductase] + O2 = an alcohol + oxidized [NADPH--hemoprotein reductase] + H2O + H(+)</text>
        <dbReference type="Rhea" id="RHEA:17149"/>
        <dbReference type="Rhea" id="RHEA-COMP:11964"/>
        <dbReference type="Rhea" id="RHEA-COMP:11965"/>
        <dbReference type="ChEBI" id="CHEBI:15377"/>
        <dbReference type="ChEBI" id="CHEBI:15378"/>
        <dbReference type="ChEBI" id="CHEBI:15379"/>
        <dbReference type="ChEBI" id="CHEBI:30879"/>
        <dbReference type="ChEBI" id="CHEBI:57618"/>
        <dbReference type="ChEBI" id="CHEBI:58210"/>
        <dbReference type="ChEBI" id="CHEBI:142491"/>
        <dbReference type="EC" id="1.14.14.1"/>
    </reaction>
</comment>
<keyword evidence="7 15" id="KW-0479">Metal-binding</keyword>
<evidence type="ECO:0000256" key="9">
    <source>
        <dbReference type="ARBA" id="ARBA00022848"/>
    </source>
</evidence>
<dbReference type="AlphaFoldDB" id="A0A8S1B6E0"/>
<evidence type="ECO:0000256" key="7">
    <source>
        <dbReference type="ARBA" id="ARBA00022723"/>
    </source>
</evidence>
<comment type="subcellular location">
    <subcellularLocation>
        <location evidence="3">Endoplasmic reticulum membrane</location>
        <topology evidence="3">Peripheral membrane protein</topology>
    </subcellularLocation>
    <subcellularLocation>
        <location evidence="2">Microsome membrane</location>
        <topology evidence="2">Peripheral membrane protein</topology>
    </subcellularLocation>
</comment>
<evidence type="ECO:0000256" key="14">
    <source>
        <dbReference type="ARBA" id="ARBA00047827"/>
    </source>
</evidence>
<proteinExistence type="inferred from homology"/>
<name>A0A8S1B6E0_ARCPL</name>
<gene>
    <name evidence="17" type="ORF">APLA_LOCUS14547</name>
</gene>
<keyword evidence="11 15" id="KW-0408">Iron</keyword>
<evidence type="ECO:0000256" key="13">
    <source>
        <dbReference type="ARBA" id="ARBA00023136"/>
    </source>
</evidence>